<evidence type="ECO:0000256" key="2">
    <source>
        <dbReference type="SAM" id="Phobius"/>
    </source>
</evidence>
<dbReference type="PANTHER" id="PTHR45138">
    <property type="entry name" value="REGULATORY COMPONENTS OF SENSORY TRANSDUCTION SYSTEM"/>
    <property type="match status" value="1"/>
</dbReference>
<dbReference type="Gene3D" id="2.130.10.10">
    <property type="entry name" value="YVTN repeat-like/Quinoprotein amine dehydrogenase"/>
    <property type="match status" value="2"/>
</dbReference>
<dbReference type="InterPro" id="IPR050469">
    <property type="entry name" value="Diguanylate_Cyclase"/>
</dbReference>
<dbReference type="InterPro" id="IPR029787">
    <property type="entry name" value="Nucleotide_cyclase"/>
</dbReference>
<feature type="coiled-coil region" evidence="1">
    <location>
        <begin position="761"/>
        <end position="817"/>
    </location>
</feature>
<dbReference type="GO" id="GO:0052621">
    <property type="term" value="F:diguanylate cyclase activity"/>
    <property type="evidence" value="ECO:0007669"/>
    <property type="project" value="TreeGrafter"/>
</dbReference>
<keyword evidence="1" id="KW-0175">Coiled coil</keyword>
<dbReference type="EMBL" id="QUAH01000007">
    <property type="protein sequence ID" value="RFT15729.1"/>
    <property type="molecule type" value="Genomic_DNA"/>
</dbReference>
<accession>A0A3E2BLU6</accession>
<evidence type="ECO:0000259" key="3">
    <source>
        <dbReference type="PROSITE" id="PS50887"/>
    </source>
</evidence>
<comment type="caution">
    <text evidence="4">The sequence shown here is derived from an EMBL/GenBank/DDBJ whole genome shotgun (WGS) entry which is preliminary data.</text>
</comment>
<keyword evidence="2" id="KW-0812">Transmembrane</keyword>
<evidence type="ECO:0000313" key="5">
    <source>
        <dbReference type="Proteomes" id="UP000257323"/>
    </source>
</evidence>
<feature type="domain" description="GGDEF" evidence="3">
    <location>
        <begin position="816"/>
        <end position="951"/>
    </location>
</feature>
<dbReference type="PROSITE" id="PS50887">
    <property type="entry name" value="GGDEF"/>
    <property type="match status" value="1"/>
</dbReference>
<dbReference type="FunFam" id="3.30.70.270:FF:000001">
    <property type="entry name" value="Diguanylate cyclase domain protein"/>
    <property type="match status" value="1"/>
</dbReference>
<dbReference type="NCBIfam" id="TIGR00254">
    <property type="entry name" value="GGDEF"/>
    <property type="match status" value="1"/>
</dbReference>
<dbReference type="InterPro" id="IPR011110">
    <property type="entry name" value="Reg_prop"/>
</dbReference>
<dbReference type="CDD" id="cd01949">
    <property type="entry name" value="GGDEF"/>
    <property type="match status" value="1"/>
</dbReference>
<dbReference type="SUPFAM" id="SSF69322">
    <property type="entry name" value="Tricorn protease domain 2"/>
    <property type="match status" value="1"/>
</dbReference>
<reference evidence="4 5" key="1">
    <citation type="submission" date="2018-08" db="EMBL/GenBank/DDBJ databases">
        <title>Genome analysis of the thermophilic bacterium of the candidate phylum Aminicenantes from deep subsurface aquifer revealed its physiology and ecological role.</title>
        <authorList>
            <person name="Kadnikov V.V."/>
            <person name="Mardanov A.V."/>
            <person name="Beletsky A.V."/>
            <person name="Karnachuk O.V."/>
            <person name="Ravin N.V."/>
        </authorList>
    </citation>
    <scope>NUCLEOTIDE SEQUENCE [LARGE SCALE GENOMIC DNA]</scope>
    <source>
        <strain evidence="4">BY38</strain>
    </source>
</reference>
<dbReference type="InterPro" id="IPR000160">
    <property type="entry name" value="GGDEF_dom"/>
</dbReference>
<dbReference type="SUPFAM" id="SSF55073">
    <property type="entry name" value="Nucleotide cyclase"/>
    <property type="match status" value="1"/>
</dbReference>
<keyword evidence="2" id="KW-1133">Transmembrane helix</keyword>
<dbReference type="Gene3D" id="3.30.70.270">
    <property type="match status" value="1"/>
</dbReference>
<organism evidence="4 5">
    <name type="scientific">Candidatus Saccharicenans subterraneus</name>
    <dbReference type="NCBI Taxonomy" id="2508984"/>
    <lineage>
        <taxon>Bacteria</taxon>
        <taxon>Candidatus Aminicenantota</taxon>
        <taxon>Candidatus Aminicenantia</taxon>
        <taxon>Candidatus Aminicenantales</taxon>
        <taxon>Candidatus Saccharicenantaceae</taxon>
        <taxon>Candidatus Saccharicenans</taxon>
    </lineage>
</organism>
<feature type="transmembrane region" description="Helical" evidence="2">
    <location>
        <begin position="725"/>
        <end position="745"/>
    </location>
</feature>
<dbReference type="Pfam" id="PF00990">
    <property type="entry name" value="GGDEF"/>
    <property type="match status" value="1"/>
</dbReference>
<gene>
    <name evidence="4" type="ORF">OP8BY_0104</name>
</gene>
<dbReference type="Proteomes" id="UP000257323">
    <property type="component" value="Unassembled WGS sequence"/>
</dbReference>
<dbReference type="InterPro" id="IPR013783">
    <property type="entry name" value="Ig-like_fold"/>
</dbReference>
<protein>
    <submittedName>
        <fullName evidence="4">GGDEF domain protein</fullName>
    </submittedName>
</protein>
<proteinExistence type="predicted"/>
<evidence type="ECO:0000256" key="1">
    <source>
        <dbReference type="SAM" id="Coils"/>
    </source>
</evidence>
<dbReference type="InterPro" id="IPR043128">
    <property type="entry name" value="Rev_trsase/Diguanyl_cyclase"/>
</dbReference>
<keyword evidence="2" id="KW-0472">Membrane</keyword>
<sequence>MVLSILVQTGLSLPAGEEIAPVLPFRTFDRGSWPNLPQNTITILQQDSRGILWIGTQDGVATFDGNELKSLSDDPAVPSRGLIINIGVGPQRVVVSSPAGLHIYDYRRWQRLDIPAPIIRTCLDLKNQIWAQAISGELFKLEESGDTRGWQKPEPPYPERCDLFYIGNDGKFFTVENHRVYQVSGSEKKQILTPEDLKERVTAFFISRSQQIVLGTETGRVFISDPEGRNWSGIFVPEWPAVPINRIIEDGEGFLWMAGTAKGIIRGNLSTGWRMLTSKNGLAEATVSCLLADREGQVWIGYNGAGMQQLLSRNWTHRNALEVNGSAARPVSVFAITRKQSGGFLAALFSLGLWDWDTRGMRHYSEKDGLRDDVRFAIEPRPGVIWAACRFGIYEKIGSGKFHKTFHLPRGLVTSFLRTPSGTWLAGTSTAGLLRLNHRGQWEYADEMNGELVDHQIRAMALCGENIWVGTMTGITIFRPGGAEKIVLRNFSDLPQTINAIFQMKNGEVWVGGVGGIAIFHPAGNREWLADAKTLPGKTVYCIGQDQTSNEIWLTGSDGIKFFHNSKWRSYGLNNGLLETECNRDGLLINEDGTVLVGTMRSLAVFSPREDRQPDIRLQPFWQELPDFEEKGGQLLTSPARASELNFRWHTPFLRPHEAAYRIKISGHSEDWSSWRPESYLMLAGLRPGMYAITVQARVDDGIDEFLSSPLSIKFYKKPAFYQTVWARVILISALVTLVAGSYYLRVRILKRRGAYLEQLVNQRTQELAETNQVLQAVNRQLKEISARDYITGLLNRREIEERLGDYLSLMERQQKEIGILFFDIDYFKQINDTLGHEVGDRALKIIGECITKTFRQSDLCGRLGGDEFLVVFPATSRREMSVAISRFLNNLAGVRVEDGRGEELKISISGGATNLIPDRSVSFDRLFRVLDKALYTAKQRDRGQIVWVEPPGPGPDS</sequence>
<dbReference type="SMART" id="SM00267">
    <property type="entry name" value="GGDEF"/>
    <property type="match status" value="1"/>
</dbReference>
<dbReference type="Pfam" id="PF07494">
    <property type="entry name" value="Reg_prop"/>
    <property type="match status" value="1"/>
</dbReference>
<dbReference type="AlphaFoldDB" id="A0A3E2BLU6"/>
<evidence type="ECO:0000313" key="4">
    <source>
        <dbReference type="EMBL" id="RFT15729.1"/>
    </source>
</evidence>
<name>A0A3E2BLU6_9BACT</name>
<dbReference type="InterPro" id="IPR015943">
    <property type="entry name" value="WD40/YVTN_repeat-like_dom_sf"/>
</dbReference>
<dbReference type="Gene3D" id="2.60.40.10">
    <property type="entry name" value="Immunoglobulins"/>
    <property type="match status" value="1"/>
</dbReference>
<dbReference type="PANTHER" id="PTHR45138:SF9">
    <property type="entry name" value="DIGUANYLATE CYCLASE DGCM-RELATED"/>
    <property type="match status" value="1"/>
</dbReference>